<dbReference type="SMART" id="SM00363">
    <property type="entry name" value="S4"/>
    <property type="match status" value="1"/>
</dbReference>
<evidence type="ECO:0000256" key="4">
    <source>
        <dbReference type="PROSITE-ProRule" id="PRU00182"/>
    </source>
</evidence>
<dbReference type="NCBIfam" id="TIGR00093">
    <property type="entry name" value="pseudouridine synthase"/>
    <property type="match status" value="1"/>
</dbReference>
<dbReference type="InterPro" id="IPR006145">
    <property type="entry name" value="PsdUridine_synth_RsuA/RluA"/>
</dbReference>
<gene>
    <name evidence="7" type="ORF">BD821_10743</name>
</gene>
<comment type="similarity">
    <text evidence="1 5">Belongs to the pseudouridine synthase RsuA family.</text>
</comment>
<name>A0A2S6FXS2_9CLOT</name>
<proteinExistence type="inferred from homology"/>
<dbReference type="EC" id="5.4.99.-" evidence="5"/>
<dbReference type="FunFam" id="3.10.290.10:FF:000003">
    <property type="entry name" value="Pseudouridine synthase"/>
    <property type="match status" value="1"/>
</dbReference>
<dbReference type="STRING" id="37659.GCA_000703125_02389"/>
<comment type="caution">
    <text evidence="7">The sequence shown here is derived from an EMBL/GenBank/DDBJ whole genome shotgun (WGS) entry which is preliminary data.</text>
</comment>
<dbReference type="Pfam" id="PF00849">
    <property type="entry name" value="PseudoU_synth_2"/>
    <property type="match status" value="1"/>
</dbReference>
<dbReference type="RefSeq" id="WP_104409789.1">
    <property type="nucleotide sequence ID" value="NZ_PTIS01000007.1"/>
</dbReference>
<dbReference type="Gene3D" id="3.10.290.10">
    <property type="entry name" value="RNA-binding S4 domain"/>
    <property type="match status" value="1"/>
</dbReference>
<evidence type="ECO:0000313" key="7">
    <source>
        <dbReference type="EMBL" id="PPK48406.1"/>
    </source>
</evidence>
<evidence type="ECO:0000256" key="3">
    <source>
        <dbReference type="ARBA" id="ARBA00023235"/>
    </source>
</evidence>
<dbReference type="InterPro" id="IPR042092">
    <property type="entry name" value="PsdUridine_s_RsuA/RluB/E/F_cat"/>
</dbReference>
<evidence type="ECO:0000256" key="2">
    <source>
        <dbReference type="ARBA" id="ARBA00022884"/>
    </source>
</evidence>
<dbReference type="InterPro" id="IPR000748">
    <property type="entry name" value="PsdUridine_synth_RsuA/RluB/E/F"/>
</dbReference>
<dbReference type="InterPro" id="IPR020094">
    <property type="entry name" value="TruA/RsuA/RluB/E/F_N"/>
</dbReference>
<dbReference type="InterPro" id="IPR018496">
    <property type="entry name" value="PsdUridine_synth_RsuA/RluB_CS"/>
</dbReference>
<dbReference type="Pfam" id="PF01479">
    <property type="entry name" value="S4"/>
    <property type="match status" value="1"/>
</dbReference>
<organism evidence="7 8">
    <name type="scientific">Clostridium algidicarnis DSM 15099</name>
    <dbReference type="NCBI Taxonomy" id="1121295"/>
    <lineage>
        <taxon>Bacteria</taxon>
        <taxon>Bacillati</taxon>
        <taxon>Bacillota</taxon>
        <taxon>Clostridia</taxon>
        <taxon>Eubacteriales</taxon>
        <taxon>Clostridiaceae</taxon>
        <taxon>Clostridium</taxon>
    </lineage>
</organism>
<dbReference type="Gene3D" id="3.30.70.580">
    <property type="entry name" value="Pseudouridine synthase I, catalytic domain, N-terminal subdomain"/>
    <property type="match status" value="1"/>
</dbReference>
<dbReference type="PROSITE" id="PS01149">
    <property type="entry name" value="PSI_RSU"/>
    <property type="match status" value="1"/>
</dbReference>
<dbReference type="GO" id="GO:0120159">
    <property type="term" value="F:rRNA pseudouridine synthase activity"/>
    <property type="evidence" value="ECO:0007669"/>
    <property type="project" value="UniProtKB-ARBA"/>
</dbReference>
<evidence type="ECO:0000256" key="5">
    <source>
        <dbReference type="RuleBase" id="RU003887"/>
    </source>
</evidence>
<dbReference type="OrthoDB" id="9807213at2"/>
<dbReference type="GO" id="GO:0000455">
    <property type="term" value="P:enzyme-directed rRNA pseudouridine synthesis"/>
    <property type="evidence" value="ECO:0007669"/>
    <property type="project" value="UniProtKB-ARBA"/>
</dbReference>
<keyword evidence="3 5" id="KW-0413">Isomerase</keyword>
<dbReference type="GO" id="GO:0003723">
    <property type="term" value="F:RNA binding"/>
    <property type="evidence" value="ECO:0007669"/>
    <property type="project" value="UniProtKB-KW"/>
</dbReference>
<accession>A0A2S6FXS2</accession>
<feature type="domain" description="RNA-binding S4" evidence="6">
    <location>
        <begin position="3"/>
        <end position="72"/>
    </location>
</feature>
<dbReference type="InterPro" id="IPR050343">
    <property type="entry name" value="RsuA_PseudoU_synthase"/>
</dbReference>
<dbReference type="FunFam" id="3.30.70.1560:FF:000001">
    <property type="entry name" value="Pseudouridine synthase"/>
    <property type="match status" value="1"/>
</dbReference>
<dbReference type="AlphaFoldDB" id="A0A2S6FXS2"/>
<dbReference type="SUPFAM" id="SSF55120">
    <property type="entry name" value="Pseudouridine synthase"/>
    <property type="match status" value="1"/>
</dbReference>
<dbReference type="SUPFAM" id="SSF55174">
    <property type="entry name" value="Alpha-L RNA-binding motif"/>
    <property type="match status" value="1"/>
</dbReference>
<protein>
    <recommendedName>
        <fullName evidence="5">Pseudouridine synthase</fullName>
        <ecNumber evidence="5">5.4.99.-</ecNumber>
    </recommendedName>
</protein>
<dbReference type="CDD" id="cd02870">
    <property type="entry name" value="PseudoU_synth_RsuA_like"/>
    <property type="match status" value="1"/>
</dbReference>
<dbReference type="GO" id="GO:0005829">
    <property type="term" value="C:cytosol"/>
    <property type="evidence" value="ECO:0007669"/>
    <property type="project" value="UniProtKB-ARBA"/>
</dbReference>
<dbReference type="EMBL" id="PTIS01000007">
    <property type="protein sequence ID" value="PPK48406.1"/>
    <property type="molecule type" value="Genomic_DNA"/>
</dbReference>
<dbReference type="InterPro" id="IPR020103">
    <property type="entry name" value="PsdUridine_synth_cat_dom_sf"/>
</dbReference>
<dbReference type="PANTHER" id="PTHR47683:SF2">
    <property type="entry name" value="RNA-BINDING S4 DOMAIN-CONTAINING PROTEIN"/>
    <property type="match status" value="1"/>
</dbReference>
<dbReference type="InterPro" id="IPR036986">
    <property type="entry name" value="S4_RNA-bd_sf"/>
</dbReference>
<evidence type="ECO:0000313" key="8">
    <source>
        <dbReference type="Proteomes" id="UP000239863"/>
    </source>
</evidence>
<keyword evidence="2 4" id="KW-0694">RNA-binding</keyword>
<reference evidence="7 8" key="1">
    <citation type="submission" date="2018-02" db="EMBL/GenBank/DDBJ databases">
        <title>Genomic Encyclopedia of Archaeal and Bacterial Type Strains, Phase II (KMG-II): from individual species to whole genera.</title>
        <authorList>
            <person name="Goeker M."/>
        </authorList>
    </citation>
    <scope>NUCLEOTIDE SEQUENCE [LARGE SCALE GENOMIC DNA]</scope>
    <source>
        <strain evidence="7 8">DSM 15099</strain>
    </source>
</reference>
<dbReference type="InterPro" id="IPR002942">
    <property type="entry name" value="S4_RNA-bd"/>
</dbReference>
<sequence>MEERLQKYMARCGVASRRKSEQYILEGIVKVNDTVINELGFKVDPKKDKVYVNDKLIEPEKDKVYIVLNKPEGYVTTLNDERGRKTILDLVTVDERIFPVGRLDYDSSGLLFLTNDGDVYNKVIHPRESIGKTYLALIEGDFSNSELNSFRSGLEIDGYITKRANIEIKESYKNNSSLVEITIYEGKNRQIRKMCSALGHEVLKLQRVSIGEITLENIEEGNWRYLNEKELDYIKSL</sequence>
<dbReference type="CDD" id="cd00165">
    <property type="entry name" value="S4"/>
    <property type="match status" value="1"/>
</dbReference>
<dbReference type="PROSITE" id="PS50889">
    <property type="entry name" value="S4"/>
    <property type="match status" value="1"/>
</dbReference>
<evidence type="ECO:0000256" key="1">
    <source>
        <dbReference type="ARBA" id="ARBA00008348"/>
    </source>
</evidence>
<dbReference type="Gene3D" id="3.30.70.1560">
    <property type="entry name" value="Alpha-L RNA-binding motif"/>
    <property type="match status" value="1"/>
</dbReference>
<evidence type="ECO:0000259" key="6">
    <source>
        <dbReference type="SMART" id="SM00363"/>
    </source>
</evidence>
<dbReference type="PANTHER" id="PTHR47683">
    <property type="entry name" value="PSEUDOURIDINE SYNTHASE FAMILY PROTEIN-RELATED"/>
    <property type="match status" value="1"/>
</dbReference>
<dbReference type="Proteomes" id="UP000239863">
    <property type="component" value="Unassembled WGS sequence"/>
</dbReference>